<reference evidence="5 7" key="4">
    <citation type="journal article" date="2018" name="AMB Express">
        <title>Occurrence and significance of pathogenicity and fitness islands in environmental vibrios.</title>
        <authorList>
            <person name="Klein S."/>
            <person name="Pipes S."/>
            <person name="Lovell C.R."/>
        </authorList>
    </citation>
    <scope>NUCLEOTIDE SEQUENCE [LARGE SCALE GENOMIC DNA]</scope>
    <source>
        <strain evidence="5 7">JBS-8-11-1</strain>
    </source>
</reference>
<evidence type="ECO:0000313" key="5">
    <source>
        <dbReference type="EMBL" id="RPB37387.1"/>
    </source>
</evidence>
<sequence length="293" mass="33004">MYDGSSNLVAFLYSRIVLQLLGVCWYTDQRIMFNFRCKKDSKQDGCSTSSGLTKKQQAIADREIELIQLAKSLVQEQGFANLTMDKLTAASPYSKGTIYNHFCSKEDVILALCIHSLRSEAIFFERTAKFNGNTREKIIAMHVGYRIYARMEPVLSTCAIVAKTPWVLEKASPKRVNELNNLEEQVIDGADALVNNAVECGDLKFSPAIGSDAIVFANWSIAFGSNALAQNASNSRCIQRIQDPFSVLHNANMLLDGLGWSPLSTEWDYRKTWRRVEQELFSEELAYLESVNR</sequence>
<evidence type="ECO:0000313" key="6">
    <source>
        <dbReference type="Proteomes" id="UP000237665"/>
    </source>
</evidence>
<protein>
    <submittedName>
        <fullName evidence="5">TetR/AcrR family transcriptional regulator</fullName>
    </submittedName>
</protein>
<dbReference type="Gene3D" id="1.10.357.10">
    <property type="entry name" value="Tetracycline Repressor, domain 2"/>
    <property type="match status" value="1"/>
</dbReference>
<dbReference type="InterPro" id="IPR001647">
    <property type="entry name" value="HTH_TetR"/>
</dbReference>
<name>A0AAX1XKI9_9VIBR</name>
<keyword evidence="1 2" id="KW-0238">DNA-binding</keyword>
<dbReference type="PRINTS" id="PR00455">
    <property type="entry name" value="HTHTETR"/>
</dbReference>
<evidence type="ECO:0000313" key="7">
    <source>
        <dbReference type="Proteomes" id="UP000283878"/>
    </source>
</evidence>
<keyword evidence="6" id="KW-1185">Reference proteome</keyword>
<evidence type="ECO:0000256" key="1">
    <source>
        <dbReference type="ARBA" id="ARBA00023125"/>
    </source>
</evidence>
<dbReference type="EMBL" id="CP014134">
    <property type="protein sequence ID" value="AVH26302.1"/>
    <property type="molecule type" value="Genomic_DNA"/>
</dbReference>
<feature type="domain" description="HTH tetR-type" evidence="3">
    <location>
        <begin position="60"/>
        <end position="120"/>
    </location>
</feature>
<dbReference type="SUPFAM" id="SSF46689">
    <property type="entry name" value="Homeodomain-like"/>
    <property type="match status" value="1"/>
</dbReference>
<gene>
    <name evidence="4" type="ORF">AL468_03335</name>
    <name evidence="5" type="ORF">CYQ91_17950</name>
</gene>
<evidence type="ECO:0000259" key="3">
    <source>
        <dbReference type="PROSITE" id="PS50977"/>
    </source>
</evidence>
<proteinExistence type="predicted"/>
<dbReference type="InterPro" id="IPR009057">
    <property type="entry name" value="Homeodomain-like_sf"/>
</dbReference>
<dbReference type="GO" id="GO:0003677">
    <property type="term" value="F:DNA binding"/>
    <property type="evidence" value="ECO:0007669"/>
    <property type="project" value="UniProtKB-UniRule"/>
</dbReference>
<dbReference type="Proteomes" id="UP000283878">
    <property type="component" value="Unassembled WGS sequence"/>
</dbReference>
<organism evidence="5 7">
    <name type="scientific">Vibrio diabolicus</name>
    <dbReference type="NCBI Taxonomy" id="50719"/>
    <lineage>
        <taxon>Bacteria</taxon>
        <taxon>Pseudomonadati</taxon>
        <taxon>Pseudomonadota</taxon>
        <taxon>Gammaproteobacteria</taxon>
        <taxon>Vibrionales</taxon>
        <taxon>Vibrionaceae</taxon>
        <taxon>Vibrio</taxon>
        <taxon>Vibrio diabolicus subgroup</taxon>
    </lineage>
</organism>
<reference evidence="4" key="2">
    <citation type="submission" date="2017-12" db="EMBL/GenBank/DDBJ databases">
        <title>FDA dAtabase for Regulatory Grade micrObial Sequences (FDA-ARGOS): Supporting development and validation of Infectious Disease Dx tests.</title>
        <authorList>
            <person name="Hoffmann M."/>
            <person name="Allard M."/>
            <person name="Evans P."/>
            <person name="Brown E."/>
            <person name="Tallon L."/>
            <person name="Sadzewicz L."/>
            <person name="Sengamalay N."/>
            <person name="Ott S."/>
            <person name="Godinez A."/>
            <person name="Nagaraj S."/>
            <person name="Vavikolanu K."/>
            <person name="Aluvathingal J."/>
            <person name="Nadendla S."/>
            <person name="Sichtig H."/>
        </authorList>
    </citation>
    <scope>NUCLEOTIDE SEQUENCE</scope>
    <source>
        <strain evidence="4">LMG 3418</strain>
    </source>
</reference>
<dbReference type="AlphaFoldDB" id="A0AAX1XKI9"/>
<evidence type="ECO:0000256" key="2">
    <source>
        <dbReference type="PROSITE-ProRule" id="PRU00335"/>
    </source>
</evidence>
<dbReference type="EMBL" id="PKPZ01000014">
    <property type="protein sequence ID" value="RPB37387.1"/>
    <property type="molecule type" value="Genomic_DNA"/>
</dbReference>
<dbReference type="PROSITE" id="PS50977">
    <property type="entry name" value="HTH_TETR_2"/>
    <property type="match status" value="1"/>
</dbReference>
<dbReference type="Pfam" id="PF00440">
    <property type="entry name" value="TetR_N"/>
    <property type="match status" value="1"/>
</dbReference>
<feature type="DNA-binding region" description="H-T-H motif" evidence="2">
    <location>
        <begin position="83"/>
        <end position="102"/>
    </location>
</feature>
<evidence type="ECO:0000313" key="4">
    <source>
        <dbReference type="EMBL" id="AVH26302.1"/>
    </source>
</evidence>
<reference evidence="6" key="1">
    <citation type="submission" date="2017-12" db="EMBL/GenBank/DDBJ databases">
        <title>FDA dAtabase for Regulatory Grade micrObial Sequences (FDA-ARGOS): Supporting development and validation of Infectious Disease Dx tests.</title>
        <authorList>
            <person name="Hoffmann M."/>
            <person name="Allard M."/>
            <person name="Evans P."/>
            <person name="Brown E."/>
            <person name="Tallon L.J."/>
            <person name="Sadzewicz L."/>
            <person name="Sengamalay N."/>
            <person name="Ott S."/>
            <person name="Godinez A."/>
            <person name="Nagaraj S."/>
            <person name="Vavikolanu K."/>
            <person name="Aluvathingal J."/>
            <person name="Nadendla S."/>
            <person name="Hobson J."/>
            <person name="Sichtig H."/>
        </authorList>
    </citation>
    <scope>NUCLEOTIDE SEQUENCE [LARGE SCALE GENOMIC DNA]</scope>
    <source>
        <strain evidence="6">LMG 3418</strain>
    </source>
</reference>
<reference evidence="5" key="3">
    <citation type="submission" date="2017-12" db="EMBL/GenBank/DDBJ databases">
        <authorList>
            <person name="Pipes S.E."/>
            <person name="Lovell C.R."/>
        </authorList>
    </citation>
    <scope>NUCLEOTIDE SEQUENCE</scope>
    <source>
        <strain evidence="5">JBS-8-11-1</strain>
    </source>
</reference>
<dbReference type="Proteomes" id="UP000237665">
    <property type="component" value="Chromosome 1"/>
</dbReference>
<accession>A0AAX1XKI9</accession>